<evidence type="ECO:0000313" key="3">
    <source>
        <dbReference type="EMBL" id="KAJ4454723.1"/>
    </source>
</evidence>
<feature type="region of interest" description="Disordered" evidence="1">
    <location>
        <begin position="1"/>
        <end position="28"/>
    </location>
</feature>
<feature type="compositionally biased region" description="Low complexity" evidence="1">
    <location>
        <begin position="89"/>
        <end position="126"/>
    </location>
</feature>
<feature type="compositionally biased region" description="Pro residues" evidence="1">
    <location>
        <begin position="240"/>
        <end position="253"/>
    </location>
</feature>
<feature type="compositionally biased region" description="Polar residues" evidence="1">
    <location>
        <begin position="59"/>
        <end position="75"/>
    </location>
</feature>
<evidence type="ECO:0000313" key="4">
    <source>
        <dbReference type="Proteomes" id="UP001141327"/>
    </source>
</evidence>
<feature type="compositionally biased region" description="Low complexity" evidence="1">
    <location>
        <begin position="11"/>
        <end position="26"/>
    </location>
</feature>
<dbReference type="Gene3D" id="3.40.50.300">
    <property type="entry name" value="P-loop containing nucleotide triphosphate hydrolases"/>
    <property type="match status" value="3"/>
</dbReference>
<dbReference type="EMBL" id="JAPMOS010000137">
    <property type="protein sequence ID" value="KAJ4454723.1"/>
    <property type="molecule type" value="Genomic_DNA"/>
</dbReference>
<dbReference type="PANTHER" id="PTHR10887:SF495">
    <property type="entry name" value="HELICASE SENATAXIN ISOFORM X1-RELATED"/>
    <property type="match status" value="1"/>
</dbReference>
<feature type="domain" description="DNA2/NAM7 helicase-like C-terminal" evidence="2">
    <location>
        <begin position="141"/>
        <end position="211"/>
    </location>
</feature>
<gene>
    <name evidence="3" type="ORF">PAPYR_10483</name>
</gene>
<dbReference type="PANTHER" id="PTHR10887">
    <property type="entry name" value="DNA2/NAM7 HELICASE FAMILY"/>
    <property type="match status" value="1"/>
</dbReference>
<feature type="compositionally biased region" description="Pro residues" evidence="1">
    <location>
        <begin position="1"/>
        <end position="10"/>
    </location>
</feature>
<sequence>MNPTAPPNPLPALTLPPRASPPAAAAENGCPATDMAILLTSTSQQVDVGVGAAVNPTRVTATTGTSQPGPDTTTGHLHGVGTASAVSITNTSTNTNTTTSTTTTNTTTTTTTTTGVLSTPSSTPTQSPLPPATPAPSSAFFTLLDTQYRMHPALCLFPSLRFYGGRIQSGADLLVQVPRLTILPARGWFPWPRPDFPMVFITSCACCAEEGRARSRSRTPTGDEASGSDRDDLAADLTPSPSPALGPTPPPSSTPGRPTGHCRCDHEQSSGSSFTNPHEAQVVAQVVALLMCEPVQGANSNGGPEAARQKERLGLEACDIGVITPYARQTGGPIHNFSHCDTAFTRLACSLPIPERGRVYLFIICRTNPRTASFSRSSDDFLMAWSRPMMQSGGSIATLHEIEIGAFVMTRQLQRAINAVLPPTGRTSRPLRVLDHDEDAAQGAGELEIKTVDGYQVRVYAMPTQKMCINVALTRARRALVMVGCPHTLSHDPIWRDLLQWSRLNLPFHQPYPDGSDRYEALPPGPRHGGFRPRGFQPRRGERRPPRTVIPQANILSKVPRTHKGCPECPRPLPPISSDAVGTPTGRLKKNLLTANPTGIQGNSQSSRDDQAAYYWTRAGKDGL</sequence>
<protein>
    <recommendedName>
        <fullName evidence="2">DNA2/NAM7 helicase-like C-terminal domain-containing protein</fullName>
    </recommendedName>
</protein>
<dbReference type="SUPFAM" id="SSF52540">
    <property type="entry name" value="P-loop containing nucleoside triphosphate hydrolases"/>
    <property type="match status" value="1"/>
</dbReference>
<feature type="region of interest" description="Disordered" evidence="1">
    <location>
        <begin position="560"/>
        <end position="582"/>
    </location>
</feature>
<feature type="region of interest" description="Disordered" evidence="1">
    <location>
        <begin position="524"/>
        <end position="546"/>
    </location>
</feature>
<organism evidence="3 4">
    <name type="scientific">Paratrimastix pyriformis</name>
    <dbReference type="NCBI Taxonomy" id="342808"/>
    <lineage>
        <taxon>Eukaryota</taxon>
        <taxon>Metamonada</taxon>
        <taxon>Preaxostyla</taxon>
        <taxon>Paratrimastigidae</taxon>
        <taxon>Paratrimastix</taxon>
    </lineage>
</organism>
<dbReference type="InterPro" id="IPR041679">
    <property type="entry name" value="DNA2/NAM7-like_C"/>
</dbReference>
<evidence type="ECO:0000259" key="2">
    <source>
        <dbReference type="Pfam" id="PF13087"/>
    </source>
</evidence>
<proteinExistence type="predicted"/>
<feature type="region of interest" description="Disordered" evidence="1">
    <location>
        <begin position="59"/>
        <end position="134"/>
    </location>
</feature>
<dbReference type="InterPro" id="IPR045055">
    <property type="entry name" value="DNA2/NAM7-like"/>
</dbReference>
<reference evidence="3" key="1">
    <citation type="journal article" date="2022" name="bioRxiv">
        <title>Genomics of Preaxostyla Flagellates Illuminates Evolutionary Transitions and the Path Towards Mitochondrial Loss.</title>
        <authorList>
            <person name="Novak L.V.F."/>
            <person name="Treitli S.C."/>
            <person name="Pyrih J."/>
            <person name="Halakuc P."/>
            <person name="Pipaliya S.V."/>
            <person name="Vacek V."/>
            <person name="Brzon O."/>
            <person name="Soukal P."/>
            <person name="Eme L."/>
            <person name="Dacks J.B."/>
            <person name="Karnkowska A."/>
            <person name="Elias M."/>
            <person name="Hampl V."/>
        </authorList>
    </citation>
    <scope>NUCLEOTIDE SEQUENCE</scope>
    <source>
        <strain evidence="3">RCP-MX</strain>
    </source>
</reference>
<keyword evidence="4" id="KW-1185">Reference proteome</keyword>
<feature type="region of interest" description="Disordered" evidence="1">
    <location>
        <begin position="212"/>
        <end position="276"/>
    </location>
</feature>
<name>A0ABQ8U5V7_9EUKA</name>
<dbReference type="InterPro" id="IPR027417">
    <property type="entry name" value="P-loop_NTPase"/>
</dbReference>
<evidence type="ECO:0000256" key="1">
    <source>
        <dbReference type="SAM" id="MobiDB-lite"/>
    </source>
</evidence>
<dbReference type="Pfam" id="PF13087">
    <property type="entry name" value="AAA_12"/>
    <property type="match status" value="1"/>
</dbReference>
<accession>A0ABQ8U5V7</accession>
<comment type="caution">
    <text evidence="3">The sequence shown here is derived from an EMBL/GenBank/DDBJ whole genome shotgun (WGS) entry which is preliminary data.</text>
</comment>
<dbReference type="Proteomes" id="UP001141327">
    <property type="component" value="Unassembled WGS sequence"/>
</dbReference>